<dbReference type="Gene3D" id="3.90.550.10">
    <property type="entry name" value="Spore Coat Polysaccharide Biosynthesis Protein SpsA, Chain A"/>
    <property type="match status" value="1"/>
</dbReference>
<dbReference type="RefSeq" id="WP_100921144.1">
    <property type="nucleotide sequence ID" value="NZ_CP020370.1"/>
</dbReference>
<dbReference type="Pfam" id="PF00535">
    <property type="entry name" value="Glycos_transf_2"/>
    <property type="match status" value="1"/>
</dbReference>
<accession>A0A2K8UD68</accession>
<dbReference type="PANTHER" id="PTHR43685">
    <property type="entry name" value="GLYCOSYLTRANSFERASE"/>
    <property type="match status" value="1"/>
</dbReference>
<name>A0A2K8UD68_9GAMM</name>
<dbReference type="SUPFAM" id="SSF53448">
    <property type="entry name" value="Nucleotide-diphospho-sugar transferases"/>
    <property type="match status" value="1"/>
</dbReference>
<dbReference type="PANTHER" id="PTHR43685:SF2">
    <property type="entry name" value="GLYCOSYLTRANSFERASE 2-LIKE DOMAIN-CONTAINING PROTEIN"/>
    <property type="match status" value="1"/>
</dbReference>
<dbReference type="OrthoDB" id="9805612at2"/>
<proteinExistence type="predicted"/>
<sequence length="332" mass="37326">MPTFSIIIATRNRPQLLRAALASVLSQTEPDREIIIVNDGSDSAHREAYARLLSEAAAGTTLRVFDLLPRPHGHGPSYALNYGVAQAIGDFVGFLDDDDTWTDDAHLERAGRVLLEAAHSRRPIDLYMTNQHAFLKGEPLPRTIWIEDLAAELRARGQVPAANGTFEVTADDLLAANGFCHLNCLIVARSLYERIDGMDEDIRWEGDRDLYYRLIDRAQRMVHHPATIARHNVPDAAVRQSVTTAASSLEKRLCQLRLLDKTVLFASHPAIRAHARRHKALTLKKIAEELARLRQWQTAAFYAREALATGPTLKWLAVTAYCQLRHLLPRRR</sequence>
<dbReference type="InterPro" id="IPR001173">
    <property type="entry name" value="Glyco_trans_2-like"/>
</dbReference>
<keyword evidence="3" id="KW-1185">Reference proteome</keyword>
<reference evidence="2 3" key="1">
    <citation type="submission" date="2017-03" db="EMBL/GenBank/DDBJ databases">
        <title>Complete genome sequence of Candidatus 'Thiodictyon syntrophicum' sp. nov. strain Cad16T, a photolithoautotroph purple sulfur bacterium isolated from an alpine meromictic lake.</title>
        <authorList>
            <person name="Luedin S.M."/>
            <person name="Pothier J.F."/>
            <person name="Danza F."/>
            <person name="Storelli N."/>
            <person name="Wittwer M."/>
            <person name="Tonolla M."/>
        </authorList>
    </citation>
    <scope>NUCLEOTIDE SEQUENCE [LARGE SCALE GENOMIC DNA]</scope>
    <source>
        <strain evidence="2 3">Cad16T</strain>
    </source>
</reference>
<protein>
    <recommendedName>
        <fullName evidence="1">Glycosyltransferase 2-like domain-containing protein</fullName>
    </recommendedName>
</protein>
<gene>
    <name evidence="2" type="ORF">THSYN_22580</name>
</gene>
<evidence type="ECO:0000259" key="1">
    <source>
        <dbReference type="Pfam" id="PF00535"/>
    </source>
</evidence>
<dbReference type="InterPro" id="IPR050834">
    <property type="entry name" value="Glycosyltransf_2"/>
</dbReference>
<organism evidence="2 3">
    <name type="scientific">Candidatus Thiodictyon syntrophicum</name>
    <dbReference type="NCBI Taxonomy" id="1166950"/>
    <lineage>
        <taxon>Bacteria</taxon>
        <taxon>Pseudomonadati</taxon>
        <taxon>Pseudomonadota</taxon>
        <taxon>Gammaproteobacteria</taxon>
        <taxon>Chromatiales</taxon>
        <taxon>Chromatiaceae</taxon>
        <taxon>Thiodictyon</taxon>
    </lineage>
</organism>
<dbReference type="InterPro" id="IPR029044">
    <property type="entry name" value="Nucleotide-diphossugar_trans"/>
</dbReference>
<dbReference type="AlphaFoldDB" id="A0A2K8UD68"/>
<feature type="domain" description="Glycosyltransferase 2-like" evidence="1">
    <location>
        <begin position="5"/>
        <end position="109"/>
    </location>
</feature>
<evidence type="ECO:0000313" key="3">
    <source>
        <dbReference type="Proteomes" id="UP000232638"/>
    </source>
</evidence>
<dbReference type="Proteomes" id="UP000232638">
    <property type="component" value="Chromosome"/>
</dbReference>
<dbReference type="EMBL" id="CP020370">
    <property type="protein sequence ID" value="AUB83457.1"/>
    <property type="molecule type" value="Genomic_DNA"/>
</dbReference>
<dbReference type="KEGG" id="tsy:THSYN_22580"/>
<evidence type="ECO:0000313" key="2">
    <source>
        <dbReference type="EMBL" id="AUB83457.1"/>
    </source>
</evidence>